<feature type="transmembrane region" description="Helical" evidence="1">
    <location>
        <begin position="172"/>
        <end position="191"/>
    </location>
</feature>
<gene>
    <name evidence="2" type="ORF">SAMN05444362_11673</name>
</gene>
<dbReference type="AlphaFoldDB" id="A0A1M5HI71"/>
<evidence type="ECO:0000256" key="1">
    <source>
        <dbReference type="SAM" id="Phobius"/>
    </source>
</evidence>
<keyword evidence="3" id="KW-1185">Reference proteome</keyword>
<accession>A0A1M5HI71</accession>
<protein>
    <submittedName>
        <fullName evidence="2">Putative membrane protein</fullName>
    </submittedName>
</protein>
<sequence length="201" mass="23002">MDKKHIIYLAIIIIAGIWSAIGAYGGTLWVLEALPCLIGFALLAVTYRRFRFTDVTYLFITIHFIILFIGAHYTYARVPAFDWLSEVFGWSRNNYDKVGHFAQGFIPALITREILIRLDVIRKQSWIPFLVIAICLAISAAYELFEWLVAVLLKQSADDFLGMQGYEWDTQSDMLCATIGAIIMLLTLSKVQDKQIRRLTK</sequence>
<feature type="transmembrane region" description="Helical" evidence="1">
    <location>
        <begin position="98"/>
        <end position="115"/>
    </location>
</feature>
<organism evidence="2 3">
    <name type="scientific">Dysgonomonas macrotermitis</name>
    <dbReference type="NCBI Taxonomy" id="1346286"/>
    <lineage>
        <taxon>Bacteria</taxon>
        <taxon>Pseudomonadati</taxon>
        <taxon>Bacteroidota</taxon>
        <taxon>Bacteroidia</taxon>
        <taxon>Bacteroidales</taxon>
        <taxon>Dysgonomonadaceae</taxon>
        <taxon>Dysgonomonas</taxon>
    </lineage>
</organism>
<keyword evidence="1" id="KW-1133">Transmembrane helix</keyword>
<feature type="transmembrane region" description="Helical" evidence="1">
    <location>
        <begin position="27"/>
        <end position="45"/>
    </location>
</feature>
<dbReference type="EMBL" id="FQUC01000016">
    <property type="protein sequence ID" value="SHG15627.1"/>
    <property type="molecule type" value="Genomic_DNA"/>
</dbReference>
<feature type="transmembrane region" description="Helical" evidence="1">
    <location>
        <begin position="57"/>
        <end position="78"/>
    </location>
</feature>
<feature type="transmembrane region" description="Helical" evidence="1">
    <location>
        <begin position="5"/>
        <end position="21"/>
    </location>
</feature>
<dbReference type="PIRSF" id="PIRSF020606">
    <property type="entry name" value="UCP020606"/>
    <property type="match status" value="1"/>
</dbReference>
<dbReference type="InterPro" id="IPR014509">
    <property type="entry name" value="YjdF-like"/>
</dbReference>
<dbReference type="RefSeq" id="WP_062183065.1">
    <property type="nucleotide sequence ID" value="NZ_BBXL01000019.1"/>
</dbReference>
<keyword evidence="1" id="KW-0812">Transmembrane</keyword>
<keyword evidence="1" id="KW-0472">Membrane</keyword>
<dbReference type="InterPro" id="IPR058534">
    <property type="entry name" value="YjdF"/>
</dbReference>
<name>A0A1M5HI71_9BACT</name>
<dbReference type="OrthoDB" id="9786473at2"/>
<dbReference type="Pfam" id="PF09997">
    <property type="entry name" value="DUF2238"/>
    <property type="match status" value="1"/>
</dbReference>
<reference evidence="3" key="1">
    <citation type="submission" date="2016-11" db="EMBL/GenBank/DDBJ databases">
        <authorList>
            <person name="Varghese N."/>
            <person name="Submissions S."/>
        </authorList>
    </citation>
    <scope>NUCLEOTIDE SEQUENCE [LARGE SCALE GENOMIC DNA]</scope>
    <source>
        <strain evidence="3">DSM 27370</strain>
    </source>
</reference>
<proteinExistence type="predicted"/>
<evidence type="ECO:0000313" key="2">
    <source>
        <dbReference type="EMBL" id="SHG15627.1"/>
    </source>
</evidence>
<evidence type="ECO:0000313" key="3">
    <source>
        <dbReference type="Proteomes" id="UP000184480"/>
    </source>
</evidence>
<dbReference type="Proteomes" id="UP000184480">
    <property type="component" value="Unassembled WGS sequence"/>
</dbReference>
<feature type="transmembrane region" description="Helical" evidence="1">
    <location>
        <begin position="127"/>
        <end position="152"/>
    </location>
</feature>